<reference evidence="3" key="1">
    <citation type="journal article" date="2019" name="Int. J. Syst. Evol. Microbiol.">
        <title>The Global Catalogue of Microorganisms (GCM) 10K type strain sequencing project: providing services to taxonomists for standard genome sequencing and annotation.</title>
        <authorList>
            <consortium name="The Broad Institute Genomics Platform"/>
            <consortium name="The Broad Institute Genome Sequencing Center for Infectious Disease"/>
            <person name="Wu L."/>
            <person name="Ma J."/>
        </authorList>
    </citation>
    <scope>NUCLEOTIDE SEQUENCE [LARGE SCALE GENOMIC DNA]</scope>
    <source>
        <strain evidence="3">CGMCC 4.1437</strain>
    </source>
</reference>
<dbReference type="Proteomes" id="UP001595975">
    <property type="component" value="Unassembled WGS sequence"/>
</dbReference>
<protein>
    <recommendedName>
        <fullName evidence="4">DUF3592 domain-containing protein</fullName>
    </recommendedName>
</protein>
<keyword evidence="1" id="KW-0472">Membrane</keyword>
<gene>
    <name evidence="2" type="ORF">ACFP3U_26955</name>
</gene>
<name>A0ABW0XBS9_9ACTN</name>
<evidence type="ECO:0000313" key="2">
    <source>
        <dbReference type="EMBL" id="MFC5666596.1"/>
    </source>
</evidence>
<sequence>MIRIIVRCCAGLLGLVAVWVGIDLAGEPYRDSVQFRHAGACPVAAVADAGSGGGAAANEGHGCIGRETGRVVDKKTSTRTTTTGSTDTSSTTTETVYLLSVRRSSGTVERIEVGSSLYAGAEREAVADLETWYGELVGVTVAGRHHGMLPSSSGRLVWDLLLAWVGLGVLLWSVLGGGQAITFFGIMGHRAFAWVWFGLWTLWPVTGLVAGGASWSGLLISAVFWLFGAVIAVVFFRNDNGFGRRARRRRWRTR</sequence>
<dbReference type="RefSeq" id="WP_380228288.1">
    <property type="nucleotide sequence ID" value="NZ_JBHSOF010000042.1"/>
</dbReference>
<evidence type="ECO:0000313" key="3">
    <source>
        <dbReference type="Proteomes" id="UP001595975"/>
    </source>
</evidence>
<evidence type="ECO:0008006" key="4">
    <source>
        <dbReference type="Google" id="ProtNLM"/>
    </source>
</evidence>
<keyword evidence="1" id="KW-0812">Transmembrane</keyword>
<proteinExistence type="predicted"/>
<keyword evidence="1" id="KW-1133">Transmembrane helix</keyword>
<keyword evidence="3" id="KW-1185">Reference proteome</keyword>
<feature type="transmembrane region" description="Helical" evidence="1">
    <location>
        <begin position="156"/>
        <end position="175"/>
    </location>
</feature>
<evidence type="ECO:0000256" key="1">
    <source>
        <dbReference type="SAM" id="Phobius"/>
    </source>
</evidence>
<feature type="transmembrane region" description="Helical" evidence="1">
    <location>
        <begin position="182"/>
        <end position="203"/>
    </location>
</feature>
<comment type="caution">
    <text evidence="2">The sequence shown here is derived from an EMBL/GenBank/DDBJ whole genome shotgun (WGS) entry which is preliminary data.</text>
</comment>
<dbReference type="EMBL" id="JBHSOF010000042">
    <property type="protein sequence ID" value="MFC5666596.1"/>
    <property type="molecule type" value="Genomic_DNA"/>
</dbReference>
<organism evidence="2 3">
    <name type="scientific">Kitasatospora misakiensis</name>
    <dbReference type="NCBI Taxonomy" id="67330"/>
    <lineage>
        <taxon>Bacteria</taxon>
        <taxon>Bacillati</taxon>
        <taxon>Actinomycetota</taxon>
        <taxon>Actinomycetes</taxon>
        <taxon>Kitasatosporales</taxon>
        <taxon>Streptomycetaceae</taxon>
        <taxon>Kitasatospora</taxon>
    </lineage>
</organism>
<accession>A0ABW0XBS9</accession>
<feature type="transmembrane region" description="Helical" evidence="1">
    <location>
        <begin position="215"/>
        <end position="236"/>
    </location>
</feature>